<reference evidence="2 3" key="1">
    <citation type="journal article" date="2015" name="Genome Announc.">
        <title>Expanding the biotechnology potential of lactobacilli through comparative genomics of 213 strains and associated genera.</title>
        <authorList>
            <person name="Sun Z."/>
            <person name="Harris H.M."/>
            <person name="McCann A."/>
            <person name="Guo C."/>
            <person name="Argimon S."/>
            <person name="Zhang W."/>
            <person name="Yang X."/>
            <person name="Jeffery I.B."/>
            <person name="Cooney J.C."/>
            <person name="Kagawa T.F."/>
            <person name="Liu W."/>
            <person name="Song Y."/>
            <person name="Salvetti E."/>
            <person name="Wrobel A."/>
            <person name="Rasinkangas P."/>
            <person name="Parkhill J."/>
            <person name="Rea M.C."/>
            <person name="O'Sullivan O."/>
            <person name="Ritari J."/>
            <person name="Douillard F.P."/>
            <person name="Paul Ross R."/>
            <person name="Yang R."/>
            <person name="Briner A.E."/>
            <person name="Felis G.E."/>
            <person name="de Vos W.M."/>
            <person name="Barrangou R."/>
            <person name="Klaenhammer T.R."/>
            <person name="Caufield P.W."/>
            <person name="Cui Y."/>
            <person name="Zhang H."/>
            <person name="O'Toole P.W."/>
        </authorList>
    </citation>
    <scope>NUCLEOTIDE SEQUENCE [LARGE SCALE GENOMIC DNA]</scope>
    <source>
        <strain evidence="2 3">DSM 20623</strain>
    </source>
</reference>
<dbReference type="InterPro" id="IPR033932">
    <property type="entry name" value="YtcJ-like"/>
</dbReference>
<proteinExistence type="predicted"/>
<evidence type="ECO:0000313" key="3">
    <source>
        <dbReference type="Proteomes" id="UP000051658"/>
    </source>
</evidence>
<dbReference type="RefSeq" id="WP_034569124.1">
    <property type="nucleotide sequence ID" value="NZ_JQBS01000035.1"/>
</dbReference>
<dbReference type="Proteomes" id="UP000051658">
    <property type="component" value="Unassembled WGS sequence"/>
</dbReference>
<dbReference type="InterPro" id="IPR011059">
    <property type="entry name" value="Metal-dep_hydrolase_composite"/>
</dbReference>
<dbReference type="InterPro" id="IPR032466">
    <property type="entry name" value="Metal_Hydrolase"/>
</dbReference>
<dbReference type="SUPFAM" id="SSF51338">
    <property type="entry name" value="Composite domain of metallo-dependent hydrolases"/>
    <property type="match status" value="1"/>
</dbReference>
<organism evidence="2 3">
    <name type="scientific">Carnobacterium divergens DSM 20623</name>
    <dbReference type="NCBI Taxonomy" id="1449336"/>
    <lineage>
        <taxon>Bacteria</taxon>
        <taxon>Bacillati</taxon>
        <taxon>Bacillota</taxon>
        <taxon>Bacilli</taxon>
        <taxon>Lactobacillales</taxon>
        <taxon>Carnobacteriaceae</taxon>
        <taxon>Carnobacterium</taxon>
    </lineage>
</organism>
<dbReference type="PATRIC" id="fig|1449336.4.peg.2208"/>
<dbReference type="PANTHER" id="PTHR22642">
    <property type="entry name" value="IMIDAZOLONEPROPIONASE"/>
    <property type="match status" value="1"/>
</dbReference>
<dbReference type="PANTHER" id="PTHR22642:SF2">
    <property type="entry name" value="PROTEIN LONG AFTER FAR-RED 3"/>
    <property type="match status" value="1"/>
</dbReference>
<gene>
    <name evidence="2" type="ORF">IV74_GL002170</name>
</gene>
<sequence length="534" mass="59786">MKLWTNGLFYTMENEEATVESVLANETEIIATGSADQLKTQYGDLIKEEIDLKGATVLPGLVDSHLHLLWYGQSLARLNLNQQNSRTAALKMIADKVVTLKPDEWLFVEGYNENMWEDDGRGLTYQDLDQISTLHPILVRRIDYHNVVINSPFIKKIQLKNHQVFEGGGEIDLTPDGKLTGILKDEATNLAIDAFPLATPAEMENYLKIAIEDLWSKGITGGHSEDLHYFNGFTGTLKTFTDVVGNKENQLPFRAHLLIHNAELANFNQSNETFLSNHSWVELGAMKIFYDGTVGSKTALMSHSYPNEPTQFGLQVQTDEVFETMVKDARKAELPVAIHILGDQAFENVITTLKKYPPKVGQLDRMIHTPWLRPDLLKKASGMPLLFDLQPQFMSSDLPWALEVLGETHPPLAFAWKSIQKAGFATAGGSDAPVEIPNPFYGIHAAVTRTVSSDLDGKHYFPEEALSRFEAIRLYTVGSAKACYHETTRGMIKPGFVSDFTILKDNPFTVFTKELRTIKVLKTVIANQIVFSIK</sequence>
<evidence type="ECO:0000259" key="1">
    <source>
        <dbReference type="Pfam" id="PF07969"/>
    </source>
</evidence>
<dbReference type="InterPro" id="IPR013108">
    <property type="entry name" value="Amidohydro_3"/>
</dbReference>
<dbReference type="AlphaFoldDB" id="A0A0R2HXP7"/>
<dbReference type="Gene3D" id="2.30.40.10">
    <property type="entry name" value="Urease, subunit C, domain 1"/>
    <property type="match status" value="1"/>
</dbReference>
<dbReference type="Pfam" id="PF07969">
    <property type="entry name" value="Amidohydro_3"/>
    <property type="match status" value="1"/>
</dbReference>
<dbReference type="Gene3D" id="3.20.20.140">
    <property type="entry name" value="Metal-dependent hydrolases"/>
    <property type="match status" value="1"/>
</dbReference>
<protein>
    <recommendedName>
        <fullName evidence="1">Amidohydrolase 3 domain-containing protein</fullName>
    </recommendedName>
</protein>
<keyword evidence="3" id="KW-1185">Reference proteome</keyword>
<evidence type="ECO:0000313" key="2">
    <source>
        <dbReference type="EMBL" id="KRN54586.1"/>
    </source>
</evidence>
<feature type="domain" description="Amidohydrolase 3" evidence="1">
    <location>
        <begin position="48"/>
        <end position="531"/>
    </location>
</feature>
<comment type="caution">
    <text evidence="2">The sequence shown here is derived from an EMBL/GenBank/DDBJ whole genome shotgun (WGS) entry which is preliminary data.</text>
</comment>
<name>A0A0R2HXP7_CARDV</name>
<dbReference type="CDD" id="cd01300">
    <property type="entry name" value="YtcJ_like"/>
    <property type="match status" value="1"/>
</dbReference>
<dbReference type="EMBL" id="JQBS01000035">
    <property type="protein sequence ID" value="KRN54586.1"/>
    <property type="molecule type" value="Genomic_DNA"/>
</dbReference>
<dbReference type="SUPFAM" id="SSF51556">
    <property type="entry name" value="Metallo-dependent hydrolases"/>
    <property type="match status" value="1"/>
</dbReference>
<dbReference type="Gene3D" id="3.10.310.70">
    <property type="match status" value="1"/>
</dbReference>
<dbReference type="GO" id="GO:0016810">
    <property type="term" value="F:hydrolase activity, acting on carbon-nitrogen (but not peptide) bonds"/>
    <property type="evidence" value="ECO:0007669"/>
    <property type="project" value="InterPro"/>
</dbReference>
<dbReference type="GeneID" id="89589161"/>
<accession>A0A0R2HXP7</accession>
<dbReference type="eggNOG" id="COG1574">
    <property type="taxonomic scope" value="Bacteria"/>
</dbReference>